<name>A0A2A5J3X9_RHOSG</name>
<gene>
    <name evidence="2" type="ORF">CHR55_29550</name>
</gene>
<reference evidence="2 3" key="1">
    <citation type="submission" date="2017-07" db="EMBL/GenBank/DDBJ databases">
        <title>Draft sequence of Rhodococcus enclensis 23b-28.</title>
        <authorList>
            <person name="Besaury L."/>
            <person name="Sancelme M."/>
            <person name="Amato P."/>
            <person name="Lallement A."/>
            <person name="Delort A.-M."/>
        </authorList>
    </citation>
    <scope>NUCLEOTIDE SEQUENCE [LARGE SCALE GENOMIC DNA]</scope>
    <source>
        <strain evidence="2 3">23b-28</strain>
    </source>
</reference>
<dbReference type="RefSeq" id="WP_099698669.1">
    <property type="nucleotide sequence ID" value="NZ_NOVD01000047.1"/>
</dbReference>
<dbReference type="Pfam" id="PF11139">
    <property type="entry name" value="SfLAP"/>
    <property type="match status" value="1"/>
</dbReference>
<feature type="transmembrane region" description="Helical" evidence="1">
    <location>
        <begin position="118"/>
        <end position="137"/>
    </location>
</feature>
<dbReference type="EMBL" id="NOVD01000047">
    <property type="protein sequence ID" value="PCK23691.1"/>
    <property type="molecule type" value="Genomic_DNA"/>
</dbReference>
<sequence length="233" mass="24622">MELVLLTTLGGLALLDSTSIGTLVVPVWMLLMPGRPQVRRLLTYLVVITTFYFVVGVAVWTTARAGMPVVAPLLETPAARGAQLILGIALFAWSFRFDSEKRRTSGQADRTHVWRERVLGSGSSARSVVLLAIAAGTAELVTMLPYLAAIAMITAAGLSAVTSASILAGYCLIMATPAVLLLCGRIVAGDRLDKPLRGVDSFISRHGDSAMGWVFGIAGFYLAGNAAAVLFVN</sequence>
<keyword evidence="1" id="KW-1133">Transmembrane helix</keyword>
<evidence type="ECO:0008006" key="4">
    <source>
        <dbReference type="Google" id="ProtNLM"/>
    </source>
</evidence>
<keyword evidence="1" id="KW-0812">Transmembrane</keyword>
<dbReference type="InterPro" id="IPR021315">
    <property type="entry name" value="Gap/Sap"/>
</dbReference>
<accession>A0A2A5J3X9</accession>
<dbReference type="Proteomes" id="UP000230886">
    <property type="component" value="Unassembled WGS sequence"/>
</dbReference>
<comment type="caution">
    <text evidence="2">The sequence shown here is derived from an EMBL/GenBank/DDBJ whole genome shotgun (WGS) entry which is preliminary data.</text>
</comment>
<dbReference type="AlphaFoldDB" id="A0A2A5J3X9"/>
<feature type="transmembrane region" description="Helical" evidence="1">
    <location>
        <begin position="41"/>
        <end position="61"/>
    </location>
</feature>
<evidence type="ECO:0000256" key="1">
    <source>
        <dbReference type="SAM" id="Phobius"/>
    </source>
</evidence>
<evidence type="ECO:0000313" key="3">
    <source>
        <dbReference type="Proteomes" id="UP000230886"/>
    </source>
</evidence>
<feature type="transmembrane region" description="Helical" evidence="1">
    <location>
        <begin position="143"/>
        <end position="161"/>
    </location>
</feature>
<proteinExistence type="predicted"/>
<feature type="transmembrane region" description="Helical" evidence="1">
    <location>
        <begin position="6"/>
        <end position="29"/>
    </location>
</feature>
<evidence type="ECO:0000313" key="2">
    <source>
        <dbReference type="EMBL" id="PCK23691.1"/>
    </source>
</evidence>
<feature type="transmembrane region" description="Helical" evidence="1">
    <location>
        <begin position="210"/>
        <end position="232"/>
    </location>
</feature>
<protein>
    <recommendedName>
        <fullName evidence="4">GAP family protein</fullName>
    </recommendedName>
</protein>
<feature type="transmembrane region" description="Helical" evidence="1">
    <location>
        <begin position="168"/>
        <end position="188"/>
    </location>
</feature>
<keyword evidence="1" id="KW-0472">Membrane</keyword>
<organism evidence="2 3">
    <name type="scientific">Rhodococcus qingshengii</name>
    <dbReference type="NCBI Taxonomy" id="334542"/>
    <lineage>
        <taxon>Bacteria</taxon>
        <taxon>Bacillati</taxon>
        <taxon>Actinomycetota</taxon>
        <taxon>Actinomycetes</taxon>
        <taxon>Mycobacteriales</taxon>
        <taxon>Nocardiaceae</taxon>
        <taxon>Rhodococcus</taxon>
        <taxon>Rhodococcus erythropolis group</taxon>
    </lineage>
</organism>
<feature type="transmembrane region" description="Helical" evidence="1">
    <location>
        <begin position="81"/>
        <end position="97"/>
    </location>
</feature>